<dbReference type="EMBL" id="JASCTH010000014">
    <property type="protein sequence ID" value="MDI6101276.1"/>
    <property type="molecule type" value="Genomic_DNA"/>
</dbReference>
<feature type="transmembrane region" description="Helical" evidence="2">
    <location>
        <begin position="100"/>
        <end position="117"/>
    </location>
</feature>
<name>A0ABT6WNE6_9ACTN</name>
<sequence length="160" mass="17338">MRLRQAPVDATPRLELAHRVPGSDVYRLHPITARRPSAGTVDTATPCGTCGETVPLRLSSAEWVRSQRNRQLLLGVTVLLVQAGGGVLLIVWGIRLGWSILPALLGFLLVMLTPFTTGEQFRDSREEDGAVSLDPGHTLREPGNTYDHVDSDGGNYEAGL</sequence>
<keyword evidence="4" id="KW-1185">Reference proteome</keyword>
<feature type="region of interest" description="Disordered" evidence="1">
    <location>
        <begin position="121"/>
        <end position="152"/>
    </location>
</feature>
<protein>
    <submittedName>
        <fullName evidence="3">Uncharacterized protein</fullName>
    </submittedName>
</protein>
<comment type="caution">
    <text evidence="3">The sequence shown here is derived from an EMBL/GenBank/DDBJ whole genome shotgun (WGS) entry which is preliminary data.</text>
</comment>
<reference evidence="3 4" key="1">
    <citation type="submission" date="2023-05" db="EMBL/GenBank/DDBJ databases">
        <title>Actinoplanes sp. NEAU-A12 genome sequencing.</title>
        <authorList>
            <person name="Wang Z.-S."/>
        </authorList>
    </citation>
    <scope>NUCLEOTIDE SEQUENCE [LARGE SCALE GENOMIC DNA]</scope>
    <source>
        <strain evidence="3 4">NEAU-A12</strain>
    </source>
</reference>
<keyword evidence="2" id="KW-1133">Transmembrane helix</keyword>
<organism evidence="3 4">
    <name type="scientific">Actinoplanes sandaracinus</name>
    <dbReference type="NCBI Taxonomy" id="3045177"/>
    <lineage>
        <taxon>Bacteria</taxon>
        <taxon>Bacillati</taxon>
        <taxon>Actinomycetota</taxon>
        <taxon>Actinomycetes</taxon>
        <taxon>Micromonosporales</taxon>
        <taxon>Micromonosporaceae</taxon>
        <taxon>Actinoplanes</taxon>
    </lineage>
</organism>
<evidence type="ECO:0000256" key="2">
    <source>
        <dbReference type="SAM" id="Phobius"/>
    </source>
</evidence>
<evidence type="ECO:0000256" key="1">
    <source>
        <dbReference type="SAM" id="MobiDB-lite"/>
    </source>
</evidence>
<evidence type="ECO:0000313" key="4">
    <source>
        <dbReference type="Proteomes" id="UP001241758"/>
    </source>
</evidence>
<accession>A0ABT6WNE6</accession>
<keyword evidence="2" id="KW-0472">Membrane</keyword>
<gene>
    <name evidence="3" type="ORF">QLQ12_21920</name>
</gene>
<evidence type="ECO:0000313" key="3">
    <source>
        <dbReference type="EMBL" id="MDI6101276.1"/>
    </source>
</evidence>
<proteinExistence type="predicted"/>
<dbReference type="Proteomes" id="UP001241758">
    <property type="component" value="Unassembled WGS sequence"/>
</dbReference>
<keyword evidence="2" id="KW-0812">Transmembrane</keyword>
<dbReference type="RefSeq" id="WP_282762148.1">
    <property type="nucleotide sequence ID" value="NZ_JASCTH010000014.1"/>
</dbReference>
<feature type="transmembrane region" description="Helical" evidence="2">
    <location>
        <begin position="72"/>
        <end position="94"/>
    </location>
</feature>